<dbReference type="GeneID" id="64605203"/>
<dbReference type="EMBL" id="JABBWE010000050">
    <property type="protein sequence ID" value="KAG1790423.1"/>
    <property type="molecule type" value="Genomic_DNA"/>
</dbReference>
<reference evidence="1" key="1">
    <citation type="journal article" date="2020" name="New Phytol.">
        <title>Comparative genomics reveals dynamic genome evolution in host specialist ectomycorrhizal fungi.</title>
        <authorList>
            <person name="Lofgren L.A."/>
            <person name="Nguyen N.H."/>
            <person name="Vilgalys R."/>
            <person name="Ruytinx J."/>
            <person name="Liao H.L."/>
            <person name="Branco S."/>
            <person name="Kuo A."/>
            <person name="LaButti K."/>
            <person name="Lipzen A."/>
            <person name="Andreopoulos W."/>
            <person name="Pangilinan J."/>
            <person name="Riley R."/>
            <person name="Hundley H."/>
            <person name="Na H."/>
            <person name="Barry K."/>
            <person name="Grigoriev I.V."/>
            <person name="Stajich J.E."/>
            <person name="Kennedy P.G."/>
        </authorList>
    </citation>
    <scope>NUCLEOTIDE SEQUENCE</scope>
    <source>
        <strain evidence="1">S12</strain>
    </source>
</reference>
<dbReference type="Proteomes" id="UP000719766">
    <property type="component" value="Unassembled WGS sequence"/>
</dbReference>
<evidence type="ECO:0000313" key="1">
    <source>
        <dbReference type="EMBL" id="KAG1790423.1"/>
    </source>
</evidence>
<comment type="caution">
    <text evidence="1">The sequence shown here is derived from an EMBL/GenBank/DDBJ whole genome shotgun (WGS) entry which is preliminary data.</text>
</comment>
<keyword evidence="2" id="KW-1185">Reference proteome</keyword>
<proteinExistence type="predicted"/>
<dbReference type="RefSeq" id="XP_041157391.1">
    <property type="nucleotide sequence ID" value="XM_041311439.1"/>
</dbReference>
<protein>
    <submittedName>
        <fullName evidence="1">Uncharacterized protein</fullName>
    </submittedName>
</protein>
<organism evidence="1 2">
    <name type="scientific">Suillus plorans</name>
    <dbReference type="NCBI Taxonomy" id="116603"/>
    <lineage>
        <taxon>Eukaryota</taxon>
        <taxon>Fungi</taxon>
        <taxon>Dikarya</taxon>
        <taxon>Basidiomycota</taxon>
        <taxon>Agaricomycotina</taxon>
        <taxon>Agaricomycetes</taxon>
        <taxon>Agaricomycetidae</taxon>
        <taxon>Boletales</taxon>
        <taxon>Suillineae</taxon>
        <taxon>Suillaceae</taxon>
        <taxon>Suillus</taxon>
    </lineage>
</organism>
<name>A0A9P7AIX9_9AGAM</name>
<sequence>MHMHPRCWPMSLTIYSMSLAHRCLSRIYDEFTFSTIHNASSLLPQHLSLSSSSLSVSSLVAWRADLSDLKVCCSTYDLVMCLLKSNNTNSLARKLIKSSCTASASMFIKLGSRRRWKFAIRVSSSGIPHVALQCHRATHMTEGAGH</sequence>
<dbReference type="AlphaFoldDB" id="A0A9P7AIX9"/>
<gene>
    <name evidence="1" type="ORF">HD556DRAFT_727498</name>
</gene>
<accession>A0A9P7AIX9</accession>
<evidence type="ECO:0000313" key="2">
    <source>
        <dbReference type="Proteomes" id="UP000719766"/>
    </source>
</evidence>